<organism evidence="1 2">
    <name type="scientific">Bifidobacterium callitrichidarum</name>
    <dbReference type="NCBI Taxonomy" id="2052941"/>
    <lineage>
        <taxon>Bacteria</taxon>
        <taxon>Bacillati</taxon>
        <taxon>Actinomycetota</taxon>
        <taxon>Actinomycetes</taxon>
        <taxon>Bifidobacteriales</taxon>
        <taxon>Bifidobacteriaceae</taxon>
        <taxon>Bifidobacterium</taxon>
    </lineage>
</organism>
<name>A0A2U2N9F9_9BIFI</name>
<gene>
    <name evidence="1" type="ORF">DF196_06795</name>
</gene>
<dbReference type="RefSeq" id="WP_109057103.1">
    <property type="nucleotide sequence ID" value="NZ_QFFM01000012.1"/>
</dbReference>
<keyword evidence="2" id="KW-1185">Reference proteome</keyword>
<dbReference type="AlphaFoldDB" id="A0A2U2N9F9"/>
<comment type="caution">
    <text evidence="1">The sequence shown here is derived from an EMBL/GenBank/DDBJ whole genome shotgun (WGS) entry which is preliminary data.</text>
</comment>
<protein>
    <submittedName>
        <fullName evidence="1">Uncharacterized protein</fullName>
    </submittedName>
</protein>
<accession>A0A2U2N9F9</accession>
<dbReference type="EMBL" id="QFFM01000012">
    <property type="protein sequence ID" value="PWG65634.1"/>
    <property type="molecule type" value="Genomic_DNA"/>
</dbReference>
<dbReference type="Proteomes" id="UP000245876">
    <property type="component" value="Unassembled WGS sequence"/>
</dbReference>
<evidence type="ECO:0000313" key="1">
    <source>
        <dbReference type="EMBL" id="PWG65634.1"/>
    </source>
</evidence>
<reference evidence="1 2" key="1">
    <citation type="journal article" date="2018" name="Int. J. Syst. Evol. Microbiol.">
        <title>Bifidobacterium callitrichidarum sp. nov. from the faeces of the emperor tamarin (Saguinus imperator).</title>
        <authorList>
            <person name="Modesto M."/>
            <person name="Michelini S."/>
            <person name="Sansosti M.C."/>
            <person name="De Filippo C."/>
            <person name="Cavalieri D."/>
            <person name="Qvirist L."/>
            <person name="Andlid T."/>
            <person name="Spiezio C."/>
            <person name="Sandri C."/>
            <person name="Pascarelli S."/>
            <person name="Sgorbati B."/>
            <person name="Mattarelli P."/>
        </authorList>
    </citation>
    <scope>NUCLEOTIDE SEQUENCE [LARGE SCALE GENOMIC DNA]</scope>
    <source>
        <strain evidence="1 2">TRI 5</strain>
    </source>
</reference>
<proteinExistence type="predicted"/>
<evidence type="ECO:0000313" key="2">
    <source>
        <dbReference type="Proteomes" id="UP000245876"/>
    </source>
</evidence>
<sequence>MKDWTLRSVMVGISILALTLLVGLFAFTEHYFQSDGTLDSPRTEDAITRYYRLDDGSRIKCLVVDADTTFQSISCDWNHVLKKVY</sequence>